<evidence type="ECO:0000256" key="1">
    <source>
        <dbReference type="ARBA" id="ARBA00007936"/>
    </source>
</evidence>
<evidence type="ECO:0000256" key="3">
    <source>
        <dbReference type="SAM" id="Phobius"/>
    </source>
</evidence>
<feature type="region of interest" description="Disordered" evidence="2">
    <location>
        <begin position="32"/>
        <end position="53"/>
    </location>
</feature>
<dbReference type="SUPFAM" id="SSF50353">
    <property type="entry name" value="Cytokine"/>
    <property type="match status" value="1"/>
</dbReference>
<proteinExistence type="inferred from homology"/>
<dbReference type="GO" id="GO:0008083">
    <property type="term" value="F:growth factor activity"/>
    <property type="evidence" value="ECO:0007669"/>
    <property type="project" value="InterPro"/>
</dbReference>
<evidence type="ECO:0000313" key="5">
    <source>
        <dbReference type="Proteomes" id="UP001249851"/>
    </source>
</evidence>
<dbReference type="InterPro" id="IPR002209">
    <property type="entry name" value="Fibroblast_GF_fam"/>
</dbReference>
<dbReference type="InterPro" id="IPR008996">
    <property type="entry name" value="IL1/FGF"/>
</dbReference>
<evidence type="ECO:0000313" key="4">
    <source>
        <dbReference type="EMBL" id="KAK2563603.1"/>
    </source>
</evidence>
<feature type="transmembrane region" description="Helical" evidence="3">
    <location>
        <begin position="6"/>
        <end position="27"/>
    </location>
</feature>
<dbReference type="Proteomes" id="UP001249851">
    <property type="component" value="Unassembled WGS sequence"/>
</dbReference>
<name>A0AAD9QLT3_ACRCE</name>
<dbReference type="CDD" id="cd00058">
    <property type="entry name" value="beta-trefoil_FGF"/>
    <property type="match status" value="1"/>
</dbReference>
<keyword evidence="3" id="KW-0472">Membrane</keyword>
<sequence length="228" mass="25730">MSFSSVGYFHILATICLLSSLSALSLAKRRHKSKESGGTEHLPTKSSSDLVKSASCGGSRDPILTPSFIQPCYLYSRRAMMFLQILPSGKINGTNSYNSRYAELIMEVVATCMVRIRGEATKRYLVMEENGTLVSEAEPADEKKSVFTYEIQRDFYTFKNGNYFIGFRPVGKLKRISATENGRNVKKNKRFVYMPRGGSRKRRDPSEERPRRSAVGRRSGHLFGDDLQ</sequence>
<gene>
    <name evidence="4" type="ORF">P5673_013335</name>
</gene>
<dbReference type="Gene3D" id="2.80.10.50">
    <property type="match status" value="1"/>
</dbReference>
<keyword evidence="3" id="KW-0812">Transmembrane</keyword>
<comment type="caution">
    <text evidence="4">The sequence shown here is derived from an EMBL/GenBank/DDBJ whole genome shotgun (WGS) entry which is preliminary data.</text>
</comment>
<evidence type="ECO:0000256" key="2">
    <source>
        <dbReference type="SAM" id="MobiDB-lite"/>
    </source>
</evidence>
<comment type="similarity">
    <text evidence="1">Belongs to the heparin-binding growth factors family.</text>
</comment>
<dbReference type="SMART" id="SM00442">
    <property type="entry name" value="FGF"/>
    <property type="match status" value="1"/>
</dbReference>
<reference evidence="4" key="2">
    <citation type="journal article" date="2023" name="Science">
        <title>Genomic signatures of disease resistance in endangered staghorn corals.</title>
        <authorList>
            <person name="Vollmer S.V."/>
            <person name="Selwyn J.D."/>
            <person name="Despard B.A."/>
            <person name="Roesel C.L."/>
        </authorList>
    </citation>
    <scope>NUCLEOTIDE SEQUENCE</scope>
    <source>
        <strain evidence="4">K2</strain>
    </source>
</reference>
<keyword evidence="3" id="KW-1133">Transmembrane helix</keyword>
<dbReference type="AlphaFoldDB" id="A0AAD9QLT3"/>
<dbReference type="PANTHER" id="PTHR11486">
    <property type="entry name" value="FIBROBLAST GROWTH FACTOR"/>
    <property type="match status" value="1"/>
</dbReference>
<dbReference type="InterPro" id="IPR056378">
    <property type="entry name" value="Let-756-like_FGF"/>
</dbReference>
<reference evidence="4" key="1">
    <citation type="journal article" date="2023" name="G3 (Bethesda)">
        <title>Whole genome assembly and annotation of the endangered Caribbean coral Acropora cervicornis.</title>
        <authorList>
            <person name="Selwyn J.D."/>
            <person name="Vollmer S.V."/>
        </authorList>
    </citation>
    <scope>NUCLEOTIDE SEQUENCE</scope>
    <source>
        <strain evidence="4">K2</strain>
    </source>
</reference>
<protein>
    <submittedName>
        <fullName evidence="4">Fibroblast growth factor 1</fullName>
    </submittedName>
</protein>
<dbReference type="Pfam" id="PF00167">
    <property type="entry name" value="FGF"/>
    <property type="match status" value="1"/>
</dbReference>
<accession>A0AAD9QLT3</accession>
<keyword evidence="5" id="KW-1185">Reference proteome</keyword>
<dbReference type="EMBL" id="JARQWQ010000025">
    <property type="protein sequence ID" value="KAK2563603.1"/>
    <property type="molecule type" value="Genomic_DNA"/>
</dbReference>
<organism evidence="4 5">
    <name type="scientific">Acropora cervicornis</name>
    <name type="common">Staghorn coral</name>
    <dbReference type="NCBI Taxonomy" id="6130"/>
    <lineage>
        <taxon>Eukaryota</taxon>
        <taxon>Metazoa</taxon>
        <taxon>Cnidaria</taxon>
        <taxon>Anthozoa</taxon>
        <taxon>Hexacorallia</taxon>
        <taxon>Scleractinia</taxon>
        <taxon>Astrocoeniina</taxon>
        <taxon>Acroporidae</taxon>
        <taxon>Acropora</taxon>
    </lineage>
</organism>
<feature type="region of interest" description="Disordered" evidence="2">
    <location>
        <begin position="187"/>
        <end position="228"/>
    </location>
</feature>